<comment type="caution">
    <text evidence="3">The sequence shown here is derived from an EMBL/GenBank/DDBJ whole genome shotgun (WGS) entry which is preliminary data.</text>
</comment>
<dbReference type="CDD" id="cd12797">
    <property type="entry name" value="M23_peptidase"/>
    <property type="match status" value="1"/>
</dbReference>
<feature type="compositionally biased region" description="Pro residues" evidence="1">
    <location>
        <begin position="236"/>
        <end position="253"/>
    </location>
</feature>
<sequence length="397" mass="40543">MRFDVCGPQRPRTFRRWSAATSTGCVIAAAGALVLLHPQPGPRPALAPELSLMNAHQLVSEEVAEVASGEQPVVDSSHVRTELLQLAVSNAQAMVTDNGVAALAGVGREVGTCVARWSVATLGTTNANAQVLAQCLTPLAALDPSETTEAMRALHFGDIVATLTAAGTPHSPSIVHTLASSFTPPPTPKHPGELSTPEPVAPEPTPPGTTTTTVTEPTTSAVPTPPVPGATDAPAPALPLAPSSPTPPLPPVAPSQTAPADPPAELPITGRQYVAPTSGTITSPFGDGRNHQGIDIANSTGTPIVAVADGVVISSGPAQGFGLWVRIQHNDGTITTYGHNNENTVTVGQTVAAGQEIATVGNRGQSTGPHLHFEVQDPSGQNVDPAPWLAERDASIL</sequence>
<evidence type="ECO:0000256" key="1">
    <source>
        <dbReference type="SAM" id="MobiDB-lite"/>
    </source>
</evidence>
<dbReference type="InterPro" id="IPR011055">
    <property type="entry name" value="Dup_hybrid_motif"/>
</dbReference>
<dbReference type="SUPFAM" id="SSF51261">
    <property type="entry name" value="Duplicated hybrid motif"/>
    <property type="match status" value="1"/>
</dbReference>
<feature type="compositionally biased region" description="Low complexity" evidence="1">
    <location>
        <begin position="208"/>
        <end position="222"/>
    </location>
</feature>
<protein>
    <submittedName>
        <fullName evidence="3">Murein DD-endopeptidase MepM/ murein hydrolase activator NlpD</fullName>
    </submittedName>
</protein>
<evidence type="ECO:0000313" key="3">
    <source>
        <dbReference type="EMBL" id="PYE11807.1"/>
    </source>
</evidence>
<dbReference type="EMBL" id="QJSP01000030">
    <property type="protein sequence ID" value="PYE11807.1"/>
    <property type="molecule type" value="Genomic_DNA"/>
</dbReference>
<dbReference type="PANTHER" id="PTHR21666:SF270">
    <property type="entry name" value="MUREIN HYDROLASE ACTIVATOR ENVC"/>
    <property type="match status" value="1"/>
</dbReference>
<evidence type="ECO:0000313" key="4">
    <source>
        <dbReference type="Proteomes" id="UP000247591"/>
    </source>
</evidence>
<feature type="domain" description="M23ase beta-sheet core" evidence="2">
    <location>
        <begin position="290"/>
        <end position="385"/>
    </location>
</feature>
<keyword evidence="4" id="KW-1185">Reference proteome</keyword>
<dbReference type="PRINTS" id="PR01217">
    <property type="entry name" value="PRICHEXTENSN"/>
</dbReference>
<dbReference type="Pfam" id="PF01551">
    <property type="entry name" value="Peptidase_M23"/>
    <property type="match status" value="1"/>
</dbReference>
<dbReference type="Proteomes" id="UP000247591">
    <property type="component" value="Unassembled WGS sequence"/>
</dbReference>
<dbReference type="GO" id="GO:0004222">
    <property type="term" value="F:metalloendopeptidase activity"/>
    <property type="evidence" value="ECO:0007669"/>
    <property type="project" value="TreeGrafter"/>
</dbReference>
<keyword evidence="3" id="KW-0378">Hydrolase</keyword>
<dbReference type="AlphaFoldDB" id="A0A318RA17"/>
<feature type="region of interest" description="Disordered" evidence="1">
    <location>
        <begin position="172"/>
        <end position="287"/>
    </location>
</feature>
<reference evidence="3 4" key="1">
    <citation type="submission" date="2018-06" db="EMBL/GenBank/DDBJ databases">
        <title>Genomic Encyclopedia of Type Strains, Phase IV (KMG-IV): sequencing the most valuable type-strain genomes for metagenomic binning, comparative biology and taxonomic classification.</title>
        <authorList>
            <person name="Goeker M."/>
        </authorList>
    </citation>
    <scope>NUCLEOTIDE SEQUENCE [LARGE SCALE GENOMIC DNA]</scope>
    <source>
        <strain evidence="3 4">DSM 45521</strain>
    </source>
</reference>
<gene>
    <name evidence="3" type="ORF">DFR67_13015</name>
</gene>
<proteinExistence type="predicted"/>
<dbReference type="PANTHER" id="PTHR21666">
    <property type="entry name" value="PEPTIDASE-RELATED"/>
    <property type="match status" value="1"/>
</dbReference>
<dbReference type="InterPro" id="IPR050570">
    <property type="entry name" value="Cell_wall_metabolism_enzyme"/>
</dbReference>
<accession>A0A318RA17</accession>
<evidence type="ECO:0000259" key="2">
    <source>
        <dbReference type="Pfam" id="PF01551"/>
    </source>
</evidence>
<dbReference type="InterPro" id="IPR016047">
    <property type="entry name" value="M23ase_b-sheet_dom"/>
</dbReference>
<organism evidence="3 4">
    <name type="scientific">Williamsia limnetica</name>
    <dbReference type="NCBI Taxonomy" id="882452"/>
    <lineage>
        <taxon>Bacteria</taxon>
        <taxon>Bacillati</taxon>
        <taxon>Actinomycetota</taxon>
        <taxon>Actinomycetes</taxon>
        <taxon>Mycobacteriales</taxon>
        <taxon>Nocardiaceae</taxon>
        <taxon>Williamsia</taxon>
    </lineage>
</organism>
<name>A0A318RA17_WILLI</name>
<dbReference type="Gene3D" id="2.70.70.10">
    <property type="entry name" value="Glucose Permease (Domain IIA)"/>
    <property type="match status" value="1"/>
</dbReference>